<keyword evidence="2" id="KW-0732">Signal</keyword>
<reference evidence="3" key="1">
    <citation type="submission" date="2023-07" db="EMBL/GenBank/DDBJ databases">
        <title>Genomic Encyclopedia of Type Strains, Phase IV (KMG-IV): sequencing the most valuable type-strain genomes for metagenomic binning, comparative biology and taxonomic classification.</title>
        <authorList>
            <person name="Goeker M."/>
        </authorList>
    </citation>
    <scope>NUCLEOTIDE SEQUENCE</scope>
    <source>
        <strain evidence="3">DSM 19569</strain>
    </source>
</reference>
<dbReference type="EMBL" id="JAUSWL010000006">
    <property type="protein sequence ID" value="MDQ0544939.1"/>
    <property type="molecule type" value="Genomic_DNA"/>
</dbReference>
<organism evidence="3 4">
    <name type="scientific">Methylobacterium brachiatum</name>
    <dbReference type="NCBI Taxonomy" id="269660"/>
    <lineage>
        <taxon>Bacteria</taxon>
        <taxon>Pseudomonadati</taxon>
        <taxon>Pseudomonadota</taxon>
        <taxon>Alphaproteobacteria</taxon>
        <taxon>Hyphomicrobiales</taxon>
        <taxon>Methylobacteriaceae</taxon>
        <taxon>Methylobacterium</taxon>
    </lineage>
</organism>
<feature type="compositionally biased region" description="Gly residues" evidence="1">
    <location>
        <begin position="66"/>
        <end position="80"/>
    </location>
</feature>
<evidence type="ECO:0000313" key="3">
    <source>
        <dbReference type="EMBL" id="MDQ0544939.1"/>
    </source>
</evidence>
<dbReference type="AlphaFoldDB" id="A0AAJ1TUC5"/>
<proteinExistence type="predicted"/>
<feature type="chain" id="PRO_5042507956" evidence="2">
    <location>
        <begin position="20"/>
        <end position="80"/>
    </location>
</feature>
<dbReference type="Proteomes" id="UP001223420">
    <property type="component" value="Unassembled WGS sequence"/>
</dbReference>
<protein>
    <submittedName>
        <fullName evidence="3">Uncharacterized protein</fullName>
    </submittedName>
</protein>
<name>A0AAJ1TUC5_9HYPH</name>
<feature type="region of interest" description="Disordered" evidence="1">
    <location>
        <begin position="18"/>
        <end position="80"/>
    </location>
</feature>
<gene>
    <name evidence="3" type="ORF">QO001_003875</name>
</gene>
<sequence>MVKWLLVAVAIVGSTPAVAQRHRANRPQGRGPIAAPQFGVPRLPTTTLRPADDGIIHWNTPNKDGNLGGPGTGGGGGGGG</sequence>
<dbReference type="RefSeq" id="WP_039903917.1">
    <property type="nucleotide sequence ID" value="NZ_JAJALK010000024.1"/>
</dbReference>
<feature type="signal peptide" evidence="2">
    <location>
        <begin position="1"/>
        <end position="19"/>
    </location>
</feature>
<accession>A0AAJ1TUC5</accession>
<evidence type="ECO:0000313" key="4">
    <source>
        <dbReference type="Proteomes" id="UP001223420"/>
    </source>
</evidence>
<evidence type="ECO:0000256" key="2">
    <source>
        <dbReference type="SAM" id="SignalP"/>
    </source>
</evidence>
<comment type="caution">
    <text evidence="3">The sequence shown here is derived from an EMBL/GenBank/DDBJ whole genome shotgun (WGS) entry which is preliminary data.</text>
</comment>
<evidence type="ECO:0000256" key="1">
    <source>
        <dbReference type="SAM" id="MobiDB-lite"/>
    </source>
</evidence>